<feature type="transmembrane region" description="Helical" evidence="1">
    <location>
        <begin position="332"/>
        <end position="349"/>
    </location>
</feature>
<keyword evidence="1" id="KW-0915">Sodium</keyword>
<keyword evidence="4" id="KW-1185">Reference proteome</keyword>
<name>A0A1M6N999_9CLOT</name>
<keyword evidence="1" id="KW-0812">Transmembrane</keyword>
<dbReference type="GO" id="GO:0005886">
    <property type="term" value="C:plasma membrane"/>
    <property type="evidence" value="ECO:0007669"/>
    <property type="project" value="UniProtKB-SubCell"/>
</dbReference>
<keyword evidence="1" id="KW-0029">Amino-acid transport</keyword>
<feature type="transmembrane region" description="Helical" evidence="1">
    <location>
        <begin position="6"/>
        <end position="22"/>
    </location>
</feature>
<feature type="transmembrane region" description="Helical" evidence="1">
    <location>
        <begin position="155"/>
        <end position="181"/>
    </location>
</feature>
<feature type="transmembrane region" description="Helical" evidence="1">
    <location>
        <begin position="95"/>
        <end position="117"/>
    </location>
</feature>
<evidence type="ECO:0000313" key="3">
    <source>
        <dbReference type="EMBL" id="SHJ92279.1"/>
    </source>
</evidence>
<dbReference type="Pfam" id="PF03616">
    <property type="entry name" value="Glt_symporter"/>
    <property type="match status" value="1"/>
</dbReference>
<sequence length="398" mass="42463">MDIKLSMIQTLALAIVCYYLGLFTKRKISILDKFCIPSPVIGGLIFAIINFALRQFNIVIISLDVTLQDPFMLVFFTTIGLGASLSILKKGGKAVLLFSLCAVGLVVLQDIVGISLAKLIGANPLMGLIAGSVTMTGGHATGATWGKLFEANYGFVGASATAVAAATFGLIGGSIIGGPIARKLIQKNNLKTNSEEFKEVDVNEGHHRDKINYKSIFDTMSVIFICMGLGSVLQIVVSKLGIVLPSYIYPMLVASVVVNIGEGTKKYKINEKCVDLLGNIGLNVFLSMALMNLKLWELKDTAGPLMIILIGQTLLMAMFSYFVTFRVMGKDYDAAVISAGHCGFGMGATPNGMANMDAITTKYGPSPKAFFVLPVVGAFLVDFLNSTIIGVLANILTK</sequence>
<evidence type="ECO:0000313" key="4">
    <source>
        <dbReference type="Proteomes" id="UP000183952"/>
    </source>
</evidence>
<feature type="transmembrane region" description="Helical" evidence="1">
    <location>
        <begin position="242"/>
        <end position="261"/>
    </location>
</feature>
<dbReference type="NCBIfam" id="TIGR00210">
    <property type="entry name" value="gltS"/>
    <property type="match status" value="1"/>
</dbReference>
<dbReference type="EMBL" id="FRAD01000009">
    <property type="protein sequence ID" value="SHJ92279.1"/>
    <property type="molecule type" value="Genomic_DNA"/>
</dbReference>
<keyword evidence="1" id="KW-1133">Transmembrane helix</keyword>
<gene>
    <name evidence="3" type="ORF">SAMN02745248_01328</name>
</gene>
<dbReference type="Proteomes" id="UP000183952">
    <property type="component" value="Unassembled WGS sequence"/>
</dbReference>
<keyword evidence="1" id="KW-0406">Ion transport</keyword>
<evidence type="ECO:0000256" key="1">
    <source>
        <dbReference type="HAMAP-Rule" id="MF_02062"/>
    </source>
</evidence>
<feature type="transmembrane region" description="Helical" evidence="1">
    <location>
        <begin position="34"/>
        <end position="51"/>
    </location>
</feature>
<accession>A0A1M6N999</accession>
<feature type="transmembrane region" description="Helical" evidence="1">
    <location>
        <begin position="305"/>
        <end position="325"/>
    </location>
</feature>
<dbReference type="GO" id="GO:0015501">
    <property type="term" value="F:glutamate:sodium symporter activity"/>
    <property type="evidence" value="ECO:0007669"/>
    <property type="project" value="UniProtKB-UniRule"/>
</dbReference>
<keyword evidence="1" id="KW-0739">Sodium transport</keyword>
<dbReference type="PANTHER" id="PTHR36178">
    <property type="entry name" value="SLR0625 PROTEIN"/>
    <property type="match status" value="1"/>
</dbReference>
<dbReference type="HAMAP" id="MF_02062">
    <property type="entry name" value="GltS"/>
    <property type="match status" value="1"/>
</dbReference>
<evidence type="ECO:0000256" key="2">
    <source>
        <dbReference type="NCBIfam" id="TIGR00210"/>
    </source>
</evidence>
<comment type="function">
    <text evidence="1">Catalyzes the sodium-dependent transport of glutamate.</text>
</comment>
<dbReference type="InterPro" id="IPR004445">
    <property type="entry name" value="GltS"/>
</dbReference>
<keyword evidence="1" id="KW-1003">Cell membrane</keyword>
<keyword evidence="1" id="KW-0472">Membrane</keyword>
<dbReference type="GO" id="GO:0015813">
    <property type="term" value="P:L-glutamate transmembrane transport"/>
    <property type="evidence" value="ECO:0007669"/>
    <property type="project" value="UniProtKB-UniRule"/>
</dbReference>
<reference evidence="3 4" key="1">
    <citation type="submission" date="2016-11" db="EMBL/GenBank/DDBJ databases">
        <authorList>
            <person name="Jaros S."/>
            <person name="Januszkiewicz K."/>
            <person name="Wedrychowicz H."/>
        </authorList>
    </citation>
    <scope>NUCLEOTIDE SEQUENCE [LARGE SCALE GENOMIC DNA]</scope>
    <source>
        <strain evidence="3 4">DSM 3090</strain>
    </source>
</reference>
<keyword evidence="1" id="KW-0769">Symport</keyword>
<keyword evidence="1" id="KW-0813">Transport</keyword>
<dbReference type="PANTHER" id="PTHR36178:SF1">
    <property type="entry name" value="SODIUM_GLUTAMATE SYMPORTER"/>
    <property type="match status" value="1"/>
</dbReference>
<feature type="transmembrane region" description="Helical" evidence="1">
    <location>
        <begin position="273"/>
        <end position="293"/>
    </location>
</feature>
<feature type="transmembrane region" description="Helical" evidence="1">
    <location>
        <begin position="216"/>
        <end position="236"/>
    </location>
</feature>
<protein>
    <recommendedName>
        <fullName evidence="1 2">Sodium/glutamate symporter</fullName>
    </recommendedName>
</protein>
<proteinExistence type="inferred from homology"/>
<organism evidence="3 4">
    <name type="scientific">Hathewaya proteolytica DSM 3090</name>
    <dbReference type="NCBI Taxonomy" id="1121331"/>
    <lineage>
        <taxon>Bacteria</taxon>
        <taxon>Bacillati</taxon>
        <taxon>Bacillota</taxon>
        <taxon>Clostridia</taxon>
        <taxon>Eubacteriales</taxon>
        <taxon>Clostridiaceae</taxon>
        <taxon>Hathewaya</taxon>
    </lineage>
</organism>
<dbReference type="OrthoDB" id="4921038at2"/>
<comment type="similarity">
    <text evidence="1">Belongs to the glutamate:Na(+) symporter (ESS) (TC 2.A.27) family.</text>
</comment>
<comment type="subcellular location">
    <subcellularLocation>
        <location evidence="1">Cell membrane</location>
        <topology evidence="1">Multi-pass membrane protein</topology>
    </subcellularLocation>
</comment>
<feature type="transmembrane region" description="Helical" evidence="1">
    <location>
        <begin position="369"/>
        <end position="396"/>
    </location>
</feature>
<dbReference type="AlphaFoldDB" id="A0A1M6N999"/>
<feature type="transmembrane region" description="Helical" evidence="1">
    <location>
        <begin position="71"/>
        <end position="88"/>
    </location>
</feature>
<dbReference type="RefSeq" id="WP_072903335.1">
    <property type="nucleotide sequence ID" value="NZ_FRAD01000009.1"/>
</dbReference>
<dbReference type="STRING" id="1121331.SAMN02745248_01328"/>